<dbReference type="PANTHER" id="PTHR23514">
    <property type="entry name" value="BYPASS OF STOP CODON PROTEIN 6"/>
    <property type="match status" value="1"/>
</dbReference>
<evidence type="ECO:0000313" key="8">
    <source>
        <dbReference type="Proteomes" id="UP000190367"/>
    </source>
</evidence>
<dbReference type="GO" id="GO:0022857">
    <property type="term" value="F:transmembrane transporter activity"/>
    <property type="evidence" value="ECO:0007669"/>
    <property type="project" value="InterPro"/>
</dbReference>
<feature type="transmembrane region" description="Helical" evidence="5">
    <location>
        <begin position="20"/>
        <end position="38"/>
    </location>
</feature>
<dbReference type="RefSeq" id="WP_078667447.1">
    <property type="nucleotide sequence ID" value="NZ_FUWZ01000001.1"/>
</dbReference>
<sequence length="400" mass="43375">MFIEIPQATEANARQYRTAVSVFFFISGLGYSTWASRIPSIQQQLHLNEAQLGLVLLALPIGLMLTMPITGRLLGSFSSRKIMVIGAMVFNLVLSLPGFTTSLWQLALTLFCFGSSRNLLNLSMNAQAVQVQHMYPKSIMTTFHGIWSIAGSTGAGIGYLMVSMQVAPSWHMLIISGLLLVFTLYYGPRNYPDQPVANPVKKPAFSLPDKSLLRFSFICFACMATENTMYDWSSIYFHKVAGGTATAATASFMTYMAAMTLGRFAGDRLVAQMGIKNMLYYSGWLILSGLLLAILLPHPVTTAIGFIFTGLGVSCIVPLVFSLAGRSRDANSGQTLASISTIGYLGFLIVPPLVGFVAQATHLRVSFGIMALCGLLIVLMVSGLPETKREAPVQDTRADS</sequence>
<dbReference type="InterPro" id="IPR011701">
    <property type="entry name" value="MFS"/>
</dbReference>
<feature type="transmembrane region" description="Helical" evidence="5">
    <location>
        <begin position="82"/>
        <end position="97"/>
    </location>
</feature>
<dbReference type="Pfam" id="PF07690">
    <property type="entry name" value="MFS_1"/>
    <property type="match status" value="1"/>
</dbReference>
<comment type="subcellular location">
    <subcellularLocation>
        <location evidence="1">Membrane</location>
        <topology evidence="1">Multi-pass membrane protein</topology>
    </subcellularLocation>
</comment>
<gene>
    <name evidence="7" type="ORF">SAMN04488128_101800</name>
</gene>
<dbReference type="AlphaFoldDB" id="A0A1T4LTU8"/>
<evidence type="ECO:0000256" key="4">
    <source>
        <dbReference type="ARBA" id="ARBA00023136"/>
    </source>
</evidence>
<dbReference type="GO" id="GO:0016020">
    <property type="term" value="C:membrane"/>
    <property type="evidence" value="ECO:0007669"/>
    <property type="project" value="UniProtKB-SubCell"/>
</dbReference>
<proteinExistence type="predicted"/>
<dbReference type="InterPro" id="IPR051788">
    <property type="entry name" value="MFS_Transporter"/>
</dbReference>
<protein>
    <submittedName>
        <fullName evidence="7">Fucose permease</fullName>
    </submittedName>
</protein>
<dbReference type="CDD" id="cd17393">
    <property type="entry name" value="MFS_MosC_like"/>
    <property type="match status" value="1"/>
</dbReference>
<feature type="transmembrane region" description="Helical" evidence="5">
    <location>
        <begin position="141"/>
        <end position="162"/>
    </location>
</feature>
<feature type="transmembrane region" description="Helical" evidence="5">
    <location>
        <begin position="279"/>
        <end position="297"/>
    </location>
</feature>
<keyword evidence="2 5" id="KW-0812">Transmembrane</keyword>
<feature type="transmembrane region" description="Helical" evidence="5">
    <location>
        <begin position="303"/>
        <end position="324"/>
    </location>
</feature>
<dbReference type="InterPro" id="IPR036259">
    <property type="entry name" value="MFS_trans_sf"/>
</dbReference>
<dbReference type="STRING" id="634771.SAMN04488128_101800"/>
<feature type="transmembrane region" description="Helical" evidence="5">
    <location>
        <begin position="365"/>
        <end position="384"/>
    </location>
</feature>
<dbReference type="PROSITE" id="PS50850">
    <property type="entry name" value="MFS"/>
    <property type="match status" value="1"/>
</dbReference>
<keyword evidence="3 5" id="KW-1133">Transmembrane helix</keyword>
<feature type="transmembrane region" description="Helical" evidence="5">
    <location>
        <begin position="168"/>
        <end position="186"/>
    </location>
</feature>
<dbReference type="Proteomes" id="UP000190367">
    <property type="component" value="Unassembled WGS sequence"/>
</dbReference>
<feature type="domain" description="Major facilitator superfamily (MFS) profile" evidence="6">
    <location>
        <begin position="16"/>
        <end position="389"/>
    </location>
</feature>
<evidence type="ECO:0000256" key="2">
    <source>
        <dbReference type="ARBA" id="ARBA00022692"/>
    </source>
</evidence>
<dbReference type="PANTHER" id="PTHR23514:SF13">
    <property type="entry name" value="INNER MEMBRANE PROTEIN YBJJ"/>
    <property type="match status" value="1"/>
</dbReference>
<reference evidence="8" key="1">
    <citation type="submission" date="2017-02" db="EMBL/GenBank/DDBJ databases">
        <authorList>
            <person name="Varghese N."/>
            <person name="Submissions S."/>
        </authorList>
    </citation>
    <scope>NUCLEOTIDE SEQUENCE [LARGE SCALE GENOMIC DNA]</scope>
    <source>
        <strain evidence="8">DSM 22224</strain>
    </source>
</reference>
<evidence type="ECO:0000313" key="7">
    <source>
        <dbReference type="EMBL" id="SJZ58077.1"/>
    </source>
</evidence>
<dbReference type="Gene3D" id="1.20.1250.20">
    <property type="entry name" value="MFS general substrate transporter like domains"/>
    <property type="match status" value="2"/>
</dbReference>
<evidence type="ECO:0000256" key="1">
    <source>
        <dbReference type="ARBA" id="ARBA00004141"/>
    </source>
</evidence>
<name>A0A1T4LTU8_9BACT</name>
<dbReference type="OrthoDB" id="9809599at2"/>
<feature type="transmembrane region" description="Helical" evidence="5">
    <location>
        <begin position="50"/>
        <end position="70"/>
    </location>
</feature>
<organism evidence="7 8">
    <name type="scientific">Chitinophaga eiseniae</name>
    <dbReference type="NCBI Taxonomy" id="634771"/>
    <lineage>
        <taxon>Bacteria</taxon>
        <taxon>Pseudomonadati</taxon>
        <taxon>Bacteroidota</taxon>
        <taxon>Chitinophagia</taxon>
        <taxon>Chitinophagales</taxon>
        <taxon>Chitinophagaceae</taxon>
        <taxon>Chitinophaga</taxon>
    </lineage>
</organism>
<dbReference type="InterPro" id="IPR020846">
    <property type="entry name" value="MFS_dom"/>
</dbReference>
<feature type="transmembrane region" description="Helical" evidence="5">
    <location>
        <begin position="236"/>
        <end position="258"/>
    </location>
</feature>
<evidence type="ECO:0000256" key="3">
    <source>
        <dbReference type="ARBA" id="ARBA00022989"/>
    </source>
</evidence>
<keyword evidence="4 5" id="KW-0472">Membrane</keyword>
<evidence type="ECO:0000259" key="6">
    <source>
        <dbReference type="PROSITE" id="PS50850"/>
    </source>
</evidence>
<accession>A0A1T4LTU8</accession>
<evidence type="ECO:0000256" key="5">
    <source>
        <dbReference type="SAM" id="Phobius"/>
    </source>
</evidence>
<keyword evidence="8" id="KW-1185">Reference proteome</keyword>
<feature type="transmembrane region" description="Helical" evidence="5">
    <location>
        <begin position="336"/>
        <end position="359"/>
    </location>
</feature>
<dbReference type="EMBL" id="FUWZ01000001">
    <property type="protein sequence ID" value="SJZ58077.1"/>
    <property type="molecule type" value="Genomic_DNA"/>
</dbReference>
<dbReference type="SUPFAM" id="SSF103473">
    <property type="entry name" value="MFS general substrate transporter"/>
    <property type="match status" value="1"/>
</dbReference>